<dbReference type="AlphaFoldDB" id="A0A151B4W2"/>
<evidence type="ECO:0000259" key="9">
    <source>
        <dbReference type="Pfam" id="PF25198"/>
    </source>
</evidence>
<dbReference type="PROSITE" id="PS51257">
    <property type="entry name" value="PROKAR_LIPOPROTEIN"/>
    <property type="match status" value="1"/>
</dbReference>
<feature type="domain" description="Spore germination GerAC-like C-terminal" evidence="8">
    <location>
        <begin position="225"/>
        <end position="389"/>
    </location>
</feature>
<evidence type="ECO:0000256" key="5">
    <source>
        <dbReference type="ARBA" id="ARBA00023136"/>
    </source>
</evidence>
<dbReference type="InterPro" id="IPR046953">
    <property type="entry name" value="Spore_GerAC-like_C"/>
</dbReference>
<protein>
    <submittedName>
        <fullName evidence="10">Spore germination protein A3</fullName>
    </submittedName>
</protein>
<dbReference type="InterPro" id="IPR057336">
    <property type="entry name" value="GerAC_N"/>
</dbReference>
<dbReference type="PATRIC" id="fig|1121338.3.peg.1137"/>
<evidence type="ECO:0000256" key="4">
    <source>
        <dbReference type="ARBA" id="ARBA00022729"/>
    </source>
</evidence>
<dbReference type="InterPro" id="IPR038501">
    <property type="entry name" value="Spore_GerAC_C_sf"/>
</dbReference>
<gene>
    <name evidence="10" type="primary">gerAC_1</name>
    <name evidence="10" type="ORF">CLTEP_11030</name>
</gene>
<evidence type="ECO:0000313" key="10">
    <source>
        <dbReference type="EMBL" id="KYH34939.1"/>
    </source>
</evidence>
<keyword evidence="11" id="KW-1185">Reference proteome</keyword>
<comment type="caution">
    <text evidence="10">The sequence shown here is derived from an EMBL/GenBank/DDBJ whole genome shotgun (WGS) entry which is preliminary data.</text>
</comment>
<dbReference type="Pfam" id="PF25198">
    <property type="entry name" value="Spore_GerAC_N"/>
    <property type="match status" value="1"/>
</dbReference>
<dbReference type="PANTHER" id="PTHR35789">
    <property type="entry name" value="SPORE GERMINATION PROTEIN B3"/>
    <property type="match status" value="1"/>
</dbReference>
<dbReference type="InterPro" id="IPR008844">
    <property type="entry name" value="Spore_GerAC-like"/>
</dbReference>
<evidence type="ECO:0000256" key="2">
    <source>
        <dbReference type="ARBA" id="ARBA00007886"/>
    </source>
</evidence>
<keyword evidence="6" id="KW-0564">Palmitate</keyword>
<evidence type="ECO:0000259" key="8">
    <source>
        <dbReference type="Pfam" id="PF05504"/>
    </source>
</evidence>
<evidence type="ECO:0000256" key="1">
    <source>
        <dbReference type="ARBA" id="ARBA00004635"/>
    </source>
</evidence>
<proteinExistence type="inferred from homology"/>
<dbReference type="OrthoDB" id="2569624at2"/>
<dbReference type="Pfam" id="PF05504">
    <property type="entry name" value="Spore_GerAC"/>
    <property type="match status" value="1"/>
</dbReference>
<evidence type="ECO:0000256" key="6">
    <source>
        <dbReference type="ARBA" id="ARBA00023139"/>
    </source>
</evidence>
<evidence type="ECO:0000256" key="3">
    <source>
        <dbReference type="ARBA" id="ARBA00022544"/>
    </source>
</evidence>
<comment type="similarity">
    <text evidence="2">Belongs to the GerABKC lipoprotein family.</text>
</comment>
<accession>A0A151B4W2</accession>
<dbReference type="Gene3D" id="3.30.300.210">
    <property type="entry name" value="Nutrient germinant receptor protein C, domain 3"/>
    <property type="match status" value="1"/>
</dbReference>
<dbReference type="STRING" id="1121338.CLTEP_11030"/>
<keyword evidence="4" id="KW-0732">Signal</keyword>
<dbReference type="PANTHER" id="PTHR35789:SF1">
    <property type="entry name" value="SPORE GERMINATION PROTEIN B3"/>
    <property type="match status" value="1"/>
</dbReference>
<evidence type="ECO:0000256" key="7">
    <source>
        <dbReference type="ARBA" id="ARBA00023288"/>
    </source>
</evidence>
<evidence type="ECO:0000313" key="11">
    <source>
        <dbReference type="Proteomes" id="UP000075531"/>
    </source>
</evidence>
<name>A0A151B4W2_9CLOT</name>
<dbReference type="NCBIfam" id="TIGR02887">
    <property type="entry name" value="spore_ger_x_C"/>
    <property type="match status" value="1"/>
</dbReference>
<keyword evidence="5" id="KW-0472">Membrane</keyword>
<dbReference type="GO" id="GO:0009847">
    <property type="term" value="P:spore germination"/>
    <property type="evidence" value="ECO:0007669"/>
    <property type="project" value="InterPro"/>
</dbReference>
<sequence>MKIKNILAIVLCSIMLTGCWDKVEIDKKSFVSTVGVDIGKDISKVDELKKVDPNDPFPERRLKVLNVTFGYPNISKLGPGKEGSAEEKTIVTEAYSVEDGISYAISKSSRNIHLGHMKLLILSNEIMMYPEIVKEVVDYFQRQPLINRMMLVVIAEGKAEDYVKFKPEMEKNIETYISGLMENCTRNASIFPVTLNELLISLSENGNAIVPRIKLDKEKNEVKLSGTVVIENYKIKGILNQVETSDLELIRGKLKGGKKVIIKDGHPIDYMIEGIERKVSVKKINDDKLLFTIDIKLEGRMKEYATDKKVFSKKVLAEIENNIDNSLSQECEKIVKMTQQKFGIDLFGLNEYIEKFKPKLWKEIKDDWKEIFSSSYVKININAKIRRIGITK</sequence>
<keyword evidence="3" id="KW-0309">Germination</keyword>
<reference evidence="10 11" key="1">
    <citation type="submission" date="2016-02" db="EMBL/GenBank/DDBJ databases">
        <title>Genome sequence of Clostridium tepidiprofundi DSM 19306.</title>
        <authorList>
            <person name="Poehlein A."/>
            <person name="Daniel R."/>
        </authorList>
    </citation>
    <scope>NUCLEOTIDE SEQUENCE [LARGE SCALE GENOMIC DNA]</scope>
    <source>
        <strain evidence="10 11">DSM 19306</strain>
    </source>
</reference>
<dbReference type="GO" id="GO:0016020">
    <property type="term" value="C:membrane"/>
    <property type="evidence" value="ECO:0007669"/>
    <property type="project" value="UniProtKB-SubCell"/>
</dbReference>
<comment type="subcellular location">
    <subcellularLocation>
        <location evidence="1">Membrane</location>
        <topology evidence="1">Lipid-anchor</topology>
    </subcellularLocation>
</comment>
<feature type="domain" description="Spore germination protein N-terminal" evidence="9">
    <location>
        <begin position="21"/>
        <end position="215"/>
    </location>
</feature>
<dbReference type="RefSeq" id="WP_066823741.1">
    <property type="nucleotide sequence ID" value="NZ_LTBA01000008.1"/>
</dbReference>
<dbReference type="EMBL" id="LTBA01000008">
    <property type="protein sequence ID" value="KYH34939.1"/>
    <property type="molecule type" value="Genomic_DNA"/>
</dbReference>
<dbReference type="Proteomes" id="UP000075531">
    <property type="component" value="Unassembled WGS sequence"/>
</dbReference>
<organism evidence="10 11">
    <name type="scientific">Clostridium tepidiprofundi DSM 19306</name>
    <dbReference type="NCBI Taxonomy" id="1121338"/>
    <lineage>
        <taxon>Bacteria</taxon>
        <taxon>Bacillati</taxon>
        <taxon>Bacillota</taxon>
        <taxon>Clostridia</taxon>
        <taxon>Eubacteriales</taxon>
        <taxon>Clostridiaceae</taxon>
        <taxon>Clostridium</taxon>
    </lineage>
</organism>
<keyword evidence="7" id="KW-0449">Lipoprotein</keyword>